<sequence length="136" mass="15856">MYRQAPSVQCSPDIVALNVGGHFYTTTRSTLTKYDSRLSAMFGHSQSGYNVTSVDILRDERGRYFIDRDGMVFRHVLNFLRLGELVLPEGFKELCLLEKEATFYQIRDLIRAVRTKMDKYPLDDDDDHYGYDYGYD</sequence>
<evidence type="ECO:0000259" key="1">
    <source>
        <dbReference type="PROSITE" id="PS50097"/>
    </source>
</evidence>
<dbReference type="PROSITE" id="PS50097">
    <property type="entry name" value="BTB"/>
    <property type="match status" value="1"/>
</dbReference>
<dbReference type="Proteomes" id="UP000838412">
    <property type="component" value="Chromosome 1"/>
</dbReference>
<dbReference type="InterPro" id="IPR003131">
    <property type="entry name" value="T1-type_BTB"/>
</dbReference>
<gene>
    <name evidence="2" type="primary">KCTD4</name>
    <name evidence="2" type="ORF">BLAG_LOCUS1610</name>
</gene>
<feature type="domain" description="BTB" evidence="1">
    <location>
        <begin position="13"/>
        <end position="89"/>
    </location>
</feature>
<evidence type="ECO:0000313" key="3">
    <source>
        <dbReference type="Proteomes" id="UP000838412"/>
    </source>
</evidence>
<dbReference type="InterPro" id="IPR011333">
    <property type="entry name" value="SKP1/BTB/POZ_sf"/>
</dbReference>
<dbReference type="Gene3D" id="3.30.710.10">
    <property type="entry name" value="Potassium Channel Kv1.1, Chain A"/>
    <property type="match status" value="1"/>
</dbReference>
<keyword evidence="3" id="KW-1185">Reference proteome</keyword>
<evidence type="ECO:0000313" key="2">
    <source>
        <dbReference type="EMBL" id="CAH1232508.1"/>
    </source>
</evidence>
<protein>
    <submittedName>
        <fullName evidence="2">KCTD4 protein</fullName>
    </submittedName>
</protein>
<dbReference type="PANTHER" id="PTHR14499:SF144">
    <property type="entry name" value="POTASSIUM CHANNEL TETRAMERISATION-TYPE BTB DOMAIN-CONTAINING PROTEIN"/>
    <property type="match status" value="1"/>
</dbReference>
<name>A0A8J9YQU8_BRALA</name>
<organism evidence="2 3">
    <name type="scientific">Branchiostoma lanceolatum</name>
    <name type="common">Common lancelet</name>
    <name type="synonym">Amphioxus lanceolatum</name>
    <dbReference type="NCBI Taxonomy" id="7740"/>
    <lineage>
        <taxon>Eukaryota</taxon>
        <taxon>Metazoa</taxon>
        <taxon>Chordata</taxon>
        <taxon>Cephalochordata</taxon>
        <taxon>Leptocardii</taxon>
        <taxon>Amphioxiformes</taxon>
        <taxon>Branchiostomatidae</taxon>
        <taxon>Branchiostoma</taxon>
    </lineage>
</organism>
<proteinExistence type="predicted"/>
<dbReference type="SMART" id="SM00225">
    <property type="entry name" value="BTB"/>
    <property type="match status" value="1"/>
</dbReference>
<dbReference type="InterPro" id="IPR000210">
    <property type="entry name" value="BTB/POZ_dom"/>
</dbReference>
<dbReference type="EMBL" id="OV696686">
    <property type="protein sequence ID" value="CAH1232508.1"/>
    <property type="molecule type" value="Genomic_DNA"/>
</dbReference>
<dbReference type="OrthoDB" id="2414723at2759"/>
<dbReference type="GO" id="GO:0051260">
    <property type="term" value="P:protein homooligomerization"/>
    <property type="evidence" value="ECO:0007669"/>
    <property type="project" value="InterPro"/>
</dbReference>
<dbReference type="Pfam" id="PF02214">
    <property type="entry name" value="BTB_2"/>
    <property type="match status" value="1"/>
</dbReference>
<dbReference type="AlphaFoldDB" id="A0A8J9YQU8"/>
<accession>A0A8J9YQU8</accession>
<dbReference type="PANTHER" id="PTHR14499">
    <property type="entry name" value="POTASSIUM CHANNEL TETRAMERIZATION DOMAIN-CONTAINING"/>
    <property type="match status" value="1"/>
</dbReference>
<reference evidence="2" key="1">
    <citation type="submission" date="2022-01" db="EMBL/GenBank/DDBJ databases">
        <authorList>
            <person name="Braso-Vives M."/>
        </authorList>
    </citation>
    <scope>NUCLEOTIDE SEQUENCE</scope>
</reference>
<dbReference type="SUPFAM" id="SSF54695">
    <property type="entry name" value="POZ domain"/>
    <property type="match status" value="1"/>
</dbReference>